<dbReference type="GO" id="GO:0005829">
    <property type="term" value="C:cytosol"/>
    <property type="evidence" value="ECO:0007669"/>
    <property type="project" value="TreeGrafter"/>
</dbReference>
<gene>
    <name evidence="6" type="ORF">METZ01_LOCUS28960</name>
</gene>
<keyword evidence="3" id="KW-0663">Pyridoxal phosphate</keyword>
<dbReference type="PANTHER" id="PTHR48097">
    <property type="entry name" value="L-THREONINE ALDOLASE-RELATED"/>
    <property type="match status" value="1"/>
</dbReference>
<dbReference type="EMBL" id="UINC01001265">
    <property type="protein sequence ID" value="SUZ76106.1"/>
    <property type="molecule type" value="Genomic_DNA"/>
</dbReference>
<dbReference type="PIRSF" id="PIRSF017617">
    <property type="entry name" value="Thr_aldolase"/>
    <property type="match status" value="1"/>
</dbReference>
<dbReference type="SUPFAM" id="SSF53383">
    <property type="entry name" value="PLP-dependent transferases"/>
    <property type="match status" value="1"/>
</dbReference>
<dbReference type="Pfam" id="PF01212">
    <property type="entry name" value="Beta_elim_lyase"/>
    <property type="match status" value="1"/>
</dbReference>
<name>A0A381Q9X5_9ZZZZ</name>
<reference evidence="6" key="1">
    <citation type="submission" date="2018-05" db="EMBL/GenBank/DDBJ databases">
        <authorList>
            <person name="Lanie J.A."/>
            <person name="Ng W.-L."/>
            <person name="Kazmierczak K.M."/>
            <person name="Andrzejewski T.M."/>
            <person name="Davidsen T.M."/>
            <person name="Wayne K.J."/>
            <person name="Tettelin H."/>
            <person name="Glass J.I."/>
            <person name="Rusch D."/>
            <person name="Podicherti R."/>
            <person name="Tsui H.-C.T."/>
            <person name="Winkler M.E."/>
        </authorList>
    </citation>
    <scope>NUCLEOTIDE SEQUENCE</scope>
</reference>
<feature type="domain" description="Aromatic amino acid beta-eliminating lyase/threonine aldolase" evidence="5">
    <location>
        <begin position="3"/>
        <end position="290"/>
    </location>
</feature>
<keyword evidence="4" id="KW-0456">Lyase</keyword>
<accession>A0A381Q9X5</accession>
<proteinExistence type="inferred from homology"/>
<evidence type="ECO:0000256" key="1">
    <source>
        <dbReference type="ARBA" id="ARBA00001933"/>
    </source>
</evidence>
<dbReference type="Gene3D" id="3.40.640.10">
    <property type="entry name" value="Type I PLP-dependent aspartate aminotransferase-like (Major domain)"/>
    <property type="match status" value="1"/>
</dbReference>
<sequence length="355" mass="37928">MVDIRSDTVTKPTTEMREAMAAAAVGDDVYGEDPTVRELEELTAELMGKEDAVFVPTGSMSNQVAIRTHTEPGDLILTDHSAHLIRSEGGAAAALSGVTMKPLPGVDGVFTPADINNAIEPLHRFNPVTLSPRMRLLCVENTHNAGGGTVWPLEQIHAVATAAHAHGLVTHLDGARLWHATAASGVSEGTYAEPFDTVNVCFSKGLGAPVGSALAGPRDLIARSRRFKQQFGGGFRQAGILAAGALHALEHHRDDLVKDIKHARQFAAELEDLDGLEVDLDRVQSNIVRFSVQIMSAGDFVHRCHEQGVHMLPSGPHGIRAVLHRDVDTEDLNTALEVVTSVLHSSSTDLSPTSE</sequence>
<dbReference type="InterPro" id="IPR023603">
    <property type="entry name" value="Low_specificity_L-TA-like"/>
</dbReference>
<evidence type="ECO:0000313" key="6">
    <source>
        <dbReference type="EMBL" id="SUZ76106.1"/>
    </source>
</evidence>
<dbReference type="NCBIfam" id="NF041359">
    <property type="entry name" value="GntG_guanitoxin"/>
    <property type="match status" value="1"/>
</dbReference>
<dbReference type="InterPro" id="IPR015424">
    <property type="entry name" value="PyrdxlP-dep_Trfase"/>
</dbReference>
<evidence type="ECO:0000259" key="5">
    <source>
        <dbReference type="Pfam" id="PF01212"/>
    </source>
</evidence>
<dbReference type="GO" id="GO:0006567">
    <property type="term" value="P:L-threonine catabolic process"/>
    <property type="evidence" value="ECO:0007669"/>
    <property type="project" value="TreeGrafter"/>
</dbReference>
<comment type="similarity">
    <text evidence="2">Belongs to the threonine aldolase family.</text>
</comment>
<dbReference type="FunFam" id="3.40.640.10:FF:000030">
    <property type="entry name" value="Low-specificity L-threonine aldolase"/>
    <property type="match status" value="1"/>
</dbReference>
<comment type="cofactor">
    <cofactor evidence="1">
        <name>pyridoxal 5'-phosphate</name>
        <dbReference type="ChEBI" id="CHEBI:597326"/>
    </cofactor>
</comment>
<organism evidence="6">
    <name type="scientific">marine metagenome</name>
    <dbReference type="NCBI Taxonomy" id="408172"/>
    <lineage>
        <taxon>unclassified sequences</taxon>
        <taxon>metagenomes</taxon>
        <taxon>ecological metagenomes</taxon>
    </lineage>
</organism>
<dbReference type="InterPro" id="IPR015422">
    <property type="entry name" value="PyrdxlP-dep_Trfase_small"/>
</dbReference>
<evidence type="ECO:0000256" key="3">
    <source>
        <dbReference type="ARBA" id="ARBA00022898"/>
    </source>
</evidence>
<dbReference type="GO" id="GO:0008732">
    <property type="term" value="F:L-allo-threonine aldolase activity"/>
    <property type="evidence" value="ECO:0007669"/>
    <property type="project" value="TreeGrafter"/>
</dbReference>
<dbReference type="InterPro" id="IPR015421">
    <property type="entry name" value="PyrdxlP-dep_Trfase_major"/>
</dbReference>
<protein>
    <recommendedName>
        <fullName evidence="5">Aromatic amino acid beta-eliminating lyase/threonine aldolase domain-containing protein</fullName>
    </recommendedName>
</protein>
<evidence type="ECO:0000256" key="4">
    <source>
        <dbReference type="ARBA" id="ARBA00023239"/>
    </source>
</evidence>
<dbReference type="PANTHER" id="PTHR48097:SF9">
    <property type="entry name" value="L-THREONINE ALDOLASE"/>
    <property type="match status" value="1"/>
</dbReference>
<evidence type="ECO:0000256" key="2">
    <source>
        <dbReference type="ARBA" id="ARBA00006966"/>
    </source>
</evidence>
<dbReference type="Gene3D" id="3.90.1150.10">
    <property type="entry name" value="Aspartate Aminotransferase, domain 1"/>
    <property type="match status" value="1"/>
</dbReference>
<dbReference type="GO" id="GO:0006545">
    <property type="term" value="P:glycine biosynthetic process"/>
    <property type="evidence" value="ECO:0007669"/>
    <property type="project" value="TreeGrafter"/>
</dbReference>
<dbReference type="InterPro" id="IPR001597">
    <property type="entry name" value="ArAA_b-elim_lyase/Thr_aldolase"/>
</dbReference>
<dbReference type="AlphaFoldDB" id="A0A381Q9X5"/>